<evidence type="ECO:0008006" key="3">
    <source>
        <dbReference type="Google" id="ProtNLM"/>
    </source>
</evidence>
<dbReference type="EMBL" id="BLXT01005922">
    <property type="protein sequence ID" value="GFO27401.1"/>
    <property type="molecule type" value="Genomic_DNA"/>
</dbReference>
<name>A0AAV4BW45_9GAST</name>
<evidence type="ECO:0000313" key="1">
    <source>
        <dbReference type="EMBL" id="GFO27401.1"/>
    </source>
</evidence>
<reference evidence="1 2" key="1">
    <citation type="journal article" date="2021" name="Elife">
        <title>Chloroplast acquisition without the gene transfer in kleptoplastic sea slugs, Plakobranchus ocellatus.</title>
        <authorList>
            <person name="Maeda T."/>
            <person name="Takahashi S."/>
            <person name="Yoshida T."/>
            <person name="Shimamura S."/>
            <person name="Takaki Y."/>
            <person name="Nagai Y."/>
            <person name="Toyoda A."/>
            <person name="Suzuki Y."/>
            <person name="Arimoto A."/>
            <person name="Ishii H."/>
            <person name="Satoh N."/>
            <person name="Nishiyama T."/>
            <person name="Hasebe M."/>
            <person name="Maruyama T."/>
            <person name="Minagawa J."/>
            <person name="Obokata J."/>
            <person name="Shigenobu S."/>
        </authorList>
    </citation>
    <scope>NUCLEOTIDE SEQUENCE [LARGE SCALE GENOMIC DNA]</scope>
</reference>
<dbReference type="AlphaFoldDB" id="A0AAV4BW45"/>
<protein>
    <recommendedName>
        <fullName evidence="3">DDE-1 domain-containing protein</fullName>
    </recommendedName>
</protein>
<sequence length="105" mass="11796">MLETSELGKANGIILYRLKAHSSHLIQPLDQSFFGVIEPARSSACKRFMFESGEGIGLENFAEVLVPVGKRQPYQNVPSRDSYRVGCIHSILQKLLIPRKSIPRK</sequence>
<evidence type="ECO:0000313" key="2">
    <source>
        <dbReference type="Proteomes" id="UP000735302"/>
    </source>
</evidence>
<organism evidence="1 2">
    <name type="scientific">Plakobranchus ocellatus</name>
    <dbReference type="NCBI Taxonomy" id="259542"/>
    <lineage>
        <taxon>Eukaryota</taxon>
        <taxon>Metazoa</taxon>
        <taxon>Spiralia</taxon>
        <taxon>Lophotrochozoa</taxon>
        <taxon>Mollusca</taxon>
        <taxon>Gastropoda</taxon>
        <taxon>Heterobranchia</taxon>
        <taxon>Euthyneura</taxon>
        <taxon>Panpulmonata</taxon>
        <taxon>Sacoglossa</taxon>
        <taxon>Placobranchoidea</taxon>
        <taxon>Plakobranchidae</taxon>
        <taxon>Plakobranchus</taxon>
    </lineage>
</organism>
<accession>A0AAV4BW45</accession>
<proteinExistence type="predicted"/>
<keyword evidence="2" id="KW-1185">Reference proteome</keyword>
<gene>
    <name evidence="1" type="ORF">PoB_005390600</name>
</gene>
<comment type="caution">
    <text evidence="1">The sequence shown here is derived from an EMBL/GenBank/DDBJ whole genome shotgun (WGS) entry which is preliminary data.</text>
</comment>
<dbReference type="Proteomes" id="UP000735302">
    <property type="component" value="Unassembled WGS sequence"/>
</dbReference>